<accession>A0ABW7JQT8</accession>
<feature type="region of interest" description="Disordered" evidence="4">
    <location>
        <begin position="72"/>
        <end position="147"/>
    </location>
</feature>
<evidence type="ECO:0000256" key="4">
    <source>
        <dbReference type="SAM" id="MobiDB-lite"/>
    </source>
</evidence>
<dbReference type="InterPro" id="IPR036390">
    <property type="entry name" value="WH_DNA-bd_sf"/>
</dbReference>
<dbReference type="SUPFAM" id="SSF46785">
    <property type="entry name" value="Winged helix' DNA-binding domain"/>
    <property type="match status" value="1"/>
</dbReference>
<reference evidence="5 6" key="1">
    <citation type="submission" date="2024-10" db="EMBL/GenBank/DDBJ databases">
        <authorList>
            <person name="Riesco R."/>
        </authorList>
    </citation>
    <scope>NUCLEOTIDE SEQUENCE [LARGE SCALE GENOMIC DNA]</scope>
    <source>
        <strain evidence="5 6">NCIMB 15449</strain>
    </source>
</reference>
<organism evidence="5 6">
    <name type="scientific">Antrihabitans spumae</name>
    <dbReference type="NCBI Taxonomy" id="3373370"/>
    <lineage>
        <taxon>Bacteria</taxon>
        <taxon>Bacillati</taxon>
        <taxon>Actinomycetota</taxon>
        <taxon>Actinomycetes</taxon>
        <taxon>Mycobacteriales</taxon>
        <taxon>Nocardiaceae</taxon>
        <taxon>Antrihabitans</taxon>
    </lineage>
</organism>
<evidence type="ECO:0000256" key="1">
    <source>
        <dbReference type="ARBA" id="ARBA00023015"/>
    </source>
</evidence>
<dbReference type="RefSeq" id="WP_395115843.1">
    <property type="nucleotide sequence ID" value="NZ_JBIMSO010000059.1"/>
</dbReference>
<name>A0ABW7JQT8_9NOCA</name>
<comment type="caution">
    <text evidence="5">The sequence shown here is derived from an EMBL/GenBank/DDBJ whole genome shotgun (WGS) entry which is preliminary data.</text>
</comment>
<evidence type="ECO:0000256" key="2">
    <source>
        <dbReference type="ARBA" id="ARBA00023125"/>
    </source>
</evidence>
<proteinExistence type="predicted"/>
<dbReference type="Proteomes" id="UP001609175">
    <property type="component" value="Unassembled WGS sequence"/>
</dbReference>
<gene>
    <name evidence="5" type="ORF">ACHIPZ_18490</name>
</gene>
<dbReference type="InterPro" id="IPR036388">
    <property type="entry name" value="WH-like_DNA-bd_sf"/>
</dbReference>
<dbReference type="Pfam" id="PF13730">
    <property type="entry name" value="HTH_36"/>
    <property type="match status" value="1"/>
</dbReference>
<keyword evidence="3" id="KW-0804">Transcription</keyword>
<dbReference type="EMBL" id="JBIMSO010000059">
    <property type="protein sequence ID" value="MFH5210173.1"/>
    <property type="molecule type" value="Genomic_DNA"/>
</dbReference>
<keyword evidence="2" id="KW-0238">DNA-binding</keyword>
<dbReference type="Gene3D" id="1.10.10.10">
    <property type="entry name" value="Winged helix-like DNA-binding domain superfamily/Winged helix DNA-binding domain"/>
    <property type="match status" value="1"/>
</dbReference>
<evidence type="ECO:0000313" key="5">
    <source>
        <dbReference type="EMBL" id="MFH5210173.1"/>
    </source>
</evidence>
<protein>
    <submittedName>
        <fullName evidence="5">Helix-turn-helix domain-containing protein</fullName>
    </submittedName>
</protein>
<dbReference type="InterPro" id="IPR000524">
    <property type="entry name" value="Tscrpt_reg_HTH_GntR"/>
</dbReference>
<evidence type="ECO:0000313" key="6">
    <source>
        <dbReference type="Proteomes" id="UP001609175"/>
    </source>
</evidence>
<sequence>MSWKAVDWATDADVGSPTLKLILILLANKADERFSCFPSIRTLMSESGAGRSTVLRALKTLEADGLVTRRAQFHDSGAQRSSRYFLNHPDAPHLSPRPDSTPPGPTSKRRPVRRETEGVSYRDPTGESVVDPINPSREPPSESSDAGVELLRSLPSPWTVGRKDLVTLAPRTNAALRAGWDAKHLADYLSKNPTGVRFPARVLLARLADLPAPPVYSSKHSNARLPWCGDCEDSLSRTVTVVQSDGSDRAAFCPRCSPQAQCTPKASVQCLPLGEPSVE</sequence>
<dbReference type="PRINTS" id="PR00035">
    <property type="entry name" value="HTHGNTR"/>
</dbReference>
<keyword evidence="1" id="KW-0805">Transcription regulation</keyword>
<evidence type="ECO:0000256" key="3">
    <source>
        <dbReference type="ARBA" id="ARBA00023163"/>
    </source>
</evidence>